<feature type="domain" description="Helicase C-terminal" evidence="7">
    <location>
        <begin position="429"/>
        <end position="612"/>
    </location>
</feature>
<keyword evidence="3 8" id="KW-0347">Helicase</keyword>
<dbReference type="Pfam" id="PF00271">
    <property type="entry name" value="Helicase_C"/>
    <property type="match status" value="1"/>
</dbReference>
<feature type="coiled-coil region" evidence="5">
    <location>
        <begin position="887"/>
        <end position="934"/>
    </location>
</feature>
<keyword evidence="5" id="KW-0175">Coiled coil</keyword>
<dbReference type="InterPro" id="IPR001650">
    <property type="entry name" value="Helicase_C-like"/>
</dbReference>
<evidence type="ECO:0000256" key="1">
    <source>
        <dbReference type="ARBA" id="ARBA00022741"/>
    </source>
</evidence>
<gene>
    <name evidence="8" type="ORF">DXB87_03805</name>
</gene>
<feature type="domain" description="Helicase ATP-binding" evidence="6">
    <location>
        <begin position="69"/>
        <end position="235"/>
    </location>
</feature>
<dbReference type="CDD" id="cd18793">
    <property type="entry name" value="SF2_C_SNF"/>
    <property type="match status" value="1"/>
</dbReference>
<dbReference type="Gene3D" id="3.40.50.300">
    <property type="entry name" value="P-loop containing nucleotide triphosphate hydrolases"/>
    <property type="match status" value="1"/>
</dbReference>
<dbReference type="InterPro" id="IPR014001">
    <property type="entry name" value="Helicase_ATP-bd"/>
</dbReference>
<evidence type="ECO:0000259" key="6">
    <source>
        <dbReference type="PROSITE" id="PS51192"/>
    </source>
</evidence>
<evidence type="ECO:0000256" key="5">
    <source>
        <dbReference type="SAM" id="Coils"/>
    </source>
</evidence>
<dbReference type="PROSITE" id="PS51192">
    <property type="entry name" value="HELICASE_ATP_BIND_1"/>
    <property type="match status" value="1"/>
</dbReference>
<dbReference type="PANTHER" id="PTHR10799">
    <property type="entry name" value="SNF2/RAD54 HELICASE FAMILY"/>
    <property type="match status" value="1"/>
</dbReference>
<dbReference type="PROSITE" id="PS51194">
    <property type="entry name" value="HELICASE_CTER"/>
    <property type="match status" value="1"/>
</dbReference>
<dbReference type="GO" id="GO:0016787">
    <property type="term" value="F:hydrolase activity"/>
    <property type="evidence" value="ECO:0007669"/>
    <property type="project" value="UniProtKB-KW"/>
</dbReference>
<dbReference type="EMBL" id="QSTW01000003">
    <property type="protein sequence ID" value="RGM92535.1"/>
    <property type="molecule type" value="Genomic_DNA"/>
</dbReference>
<dbReference type="InterPro" id="IPR057342">
    <property type="entry name" value="DEXDc_RapA"/>
</dbReference>
<dbReference type="Gene3D" id="3.40.50.10810">
    <property type="entry name" value="Tandem AAA-ATPase domain"/>
    <property type="match status" value="1"/>
</dbReference>
<protein>
    <submittedName>
        <fullName evidence="8">DEAD/DEAH box helicase</fullName>
    </submittedName>
</protein>
<dbReference type="SMART" id="SM00487">
    <property type="entry name" value="DEXDc"/>
    <property type="match status" value="1"/>
</dbReference>
<dbReference type="InterPro" id="IPR027417">
    <property type="entry name" value="P-loop_NTPase"/>
</dbReference>
<evidence type="ECO:0000259" key="7">
    <source>
        <dbReference type="PROSITE" id="PS51194"/>
    </source>
</evidence>
<proteinExistence type="predicted"/>
<name>A0A3E4ZBR9_9BACT</name>
<dbReference type="RefSeq" id="WP_117700857.1">
    <property type="nucleotide sequence ID" value="NZ_QSTW01000003.1"/>
</dbReference>
<dbReference type="InterPro" id="IPR000330">
    <property type="entry name" value="SNF2_N"/>
</dbReference>
<accession>A0A3E4ZBR9</accession>
<evidence type="ECO:0000256" key="4">
    <source>
        <dbReference type="ARBA" id="ARBA00022840"/>
    </source>
</evidence>
<evidence type="ECO:0000313" key="8">
    <source>
        <dbReference type="EMBL" id="RGM92535.1"/>
    </source>
</evidence>
<keyword evidence="4" id="KW-0067">ATP-binding</keyword>
<dbReference type="GO" id="GO:0004386">
    <property type="term" value="F:helicase activity"/>
    <property type="evidence" value="ECO:0007669"/>
    <property type="project" value="UniProtKB-KW"/>
</dbReference>
<dbReference type="CDD" id="cd18011">
    <property type="entry name" value="DEXDc_RapA"/>
    <property type="match status" value="1"/>
</dbReference>
<sequence>MEGQNRIHNFVDERGQSDRTVSITDYQAIYLANLLTRRLPANDIDKLTASLQDAQVDLTPHQVEAALFAFKSPLSKGAILADEVGLGKTIEAGIILSQHWSEHKRRLLVICPANLRKQWAGELQEKFFLPSVIMESKSFNEAVENGCFNPFDTENIVICSLQFAKTKAAYIKRTAWDLVIVDEAHRLRNVYKPQNRIANVIKESIEARKKILMTATPLQNSILELYGLVSIIDDYVFGDLRSFKSQFGHNLTEKDYMELRRRLQPVCKRTLRRQVLEYIKYTKRIAIVEEFFPSENEQKLYDMVTDYLSKPRLYALPNSQRQLMTLILRKLLASSTYAIYGTICSLIVRLQAMLDRNEAASIGDNDIVNEYADDNDEWVDAEEVETYEAEELHPADIEGIRKEIKELETFRNLAGKIKKNSKAEHLFVALDKGFEQLRNLGAAPKALIFTESRRTQEFLYELLEERGYKGRVVRFNGTNSDKESTAIYRAWMDKHKGTTKITGSPTADRRAAIVDYFRYEATIMIATEAAAEGINLQFCSLIVNYDMPWNPQRIEQRIGRCHRYGQKFDVVVINFLNKGNAADVRVYELLDQKFQLFNGVFGASDEVLGSIGSGVDFEKRIAQIYNECRTTVEIEQAFDALQAELQEQISEKMLKARSALLENFDESVKEKLRDNLTQSRQNLDQFEKRLWMLTKHALRQDAVFDEERFAFTLRANGNVYTLSKEGENEVERPYRIGCLLAKEVLAQYLAPLQESACVEFDYTRTEGHTKLLEDLVGQSGVMRVEKVSIDSFEQEDHLVVACRTESGDWVYPEIAEKMLMLPACLLSPAHIEEDVAVCLSDRVEEMNQEILSSSSDRNNRFFDEEMEKLDSWADDMKLALEREILDLDQEIKLRKSEARKISRLEEKVKVQRAIKELERKRIEKRQNLYAAQDDIDEKKELLLSRIEKMLQQKTQQTELFTIKWKIV</sequence>
<dbReference type="Pfam" id="PF00176">
    <property type="entry name" value="SNF2-rel_dom"/>
    <property type="match status" value="1"/>
</dbReference>
<evidence type="ECO:0000256" key="3">
    <source>
        <dbReference type="ARBA" id="ARBA00022806"/>
    </source>
</evidence>
<dbReference type="AlphaFoldDB" id="A0A3E4ZBR9"/>
<comment type="caution">
    <text evidence="8">The sequence shown here is derived from an EMBL/GenBank/DDBJ whole genome shotgun (WGS) entry which is preliminary data.</text>
</comment>
<dbReference type="InterPro" id="IPR038718">
    <property type="entry name" value="SNF2-like_sf"/>
</dbReference>
<dbReference type="GO" id="GO:0005524">
    <property type="term" value="F:ATP binding"/>
    <property type="evidence" value="ECO:0007669"/>
    <property type="project" value="UniProtKB-KW"/>
</dbReference>
<evidence type="ECO:0000313" key="9">
    <source>
        <dbReference type="Proteomes" id="UP000260814"/>
    </source>
</evidence>
<evidence type="ECO:0000256" key="2">
    <source>
        <dbReference type="ARBA" id="ARBA00022801"/>
    </source>
</evidence>
<dbReference type="InterPro" id="IPR049730">
    <property type="entry name" value="SNF2/RAD54-like_C"/>
</dbReference>
<keyword evidence="1" id="KW-0547">Nucleotide-binding</keyword>
<keyword evidence="2" id="KW-0378">Hydrolase</keyword>
<reference evidence="8 9" key="1">
    <citation type="submission" date="2018-08" db="EMBL/GenBank/DDBJ databases">
        <title>A genome reference for cultivated species of the human gut microbiota.</title>
        <authorList>
            <person name="Zou Y."/>
            <person name="Xue W."/>
            <person name="Luo G."/>
        </authorList>
    </citation>
    <scope>NUCLEOTIDE SEQUENCE [LARGE SCALE GENOMIC DNA]</scope>
    <source>
        <strain evidence="8 9">OM06-2</strain>
    </source>
</reference>
<dbReference type="SMART" id="SM00490">
    <property type="entry name" value="HELICc"/>
    <property type="match status" value="1"/>
</dbReference>
<organism evidence="8 9">
    <name type="scientific">Phocaeicola plebeius</name>
    <dbReference type="NCBI Taxonomy" id="310297"/>
    <lineage>
        <taxon>Bacteria</taxon>
        <taxon>Pseudomonadati</taxon>
        <taxon>Bacteroidota</taxon>
        <taxon>Bacteroidia</taxon>
        <taxon>Bacteroidales</taxon>
        <taxon>Bacteroidaceae</taxon>
        <taxon>Phocaeicola</taxon>
    </lineage>
</organism>
<dbReference type="SUPFAM" id="SSF52540">
    <property type="entry name" value="P-loop containing nucleoside triphosphate hydrolases"/>
    <property type="match status" value="2"/>
</dbReference>
<dbReference type="Proteomes" id="UP000260814">
    <property type="component" value="Unassembled WGS sequence"/>
</dbReference>